<accession>A0A7S1L409</accession>
<reference evidence="2" key="1">
    <citation type="submission" date="2021-01" db="EMBL/GenBank/DDBJ databases">
        <authorList>
            <person name="Corre E."/>
            <person name="Pelletier E."/>
            <person name="Niang G."/>
            <person name="Scheremetjew M."/>
            <person name="Finn R."/>
            <person name="Kale V."/>
            <person name="Holt S."/>
            <person name="Cochrane G."/>
            <person name="Meng A."/>
            <person name="Brown T."/>
            <person name="Cohen L."/>
        </authorList>
    </citation>
    <scope>NUCLEOTIDE SEQUENCE</scope>
    <source>
        <strain evidence="2">OF101</strain>
    </source>
</reference>
<feature type="region of interest" description="Disordered" evidence="1">
    <location>
        <begin position="114"/>
        <end position="177"/>
    </location>
</feature>
<protein>
    <recommendedName>
        <fullName evidence="3">PAS domain-containing protein</fullName>
    </recommendedName>
</protein>
<sequence>MLGTICDIVVELDEDLRLTRHSERLSDVLLHTSGRSLQGVPIQEFMPAEDDRSTFSEKLGGAEKSPSHAEVFHAKIGDSNATSVSMEFFSVGFVGPDTRRHHLLGMREFTDIPPLTPAPELQQRQQALPARARSARTTWPGTPGNANRCGALAPGAPEKSEEASSASSRSSWGPSAAEQGGLYRRMTDDSVKKITIATTLLSWRVHVPAVACCPWHAALTDAQCVVDSMKSHRCNPSFWPKGPWQCQRCGIVDDAYRLGDSTRSKAAGCHLCEGVRLAVRRAAASRGSSAKASL</sequence>
<gene>
    <name evidence="2" type="ORF">ACAT0790_LOCUS3987</name>
</gene>
<feature type="compositionally biased region" description="Low complexity" evidence="1">
    <location>
        <begin position="122"/>
        <end position="136"/>
    </location>
</feature>
<evidence type="ECO:0000313" key="2">
    <source>
        <dbReference type="EMBL" id="CAD9093575.1"/>
    </source>
</evidence>
<dbReference type="AlphaFoldDB" id="A0A7S1L409"/>
<evidence type="ECO:0000256" key="1">
    <source>
        <dbReference type="SAM" id="MobiDB-lite"/>
    </source>
</evidence>
<name>A0A7S1L409_ALECA</name>
<proteinExistence type="predicted"/>
<dbReference type="EMBL" id="HBGE01006393">
    <property type="protein sequence ID" value="CAD9093575.1"/>
    <property type="molecule type" value="Transcribed_RNA"/>
</dbReference>
<organism evidence="2">
    <name type="scientific">Alexandrium catenella</name>
    <name type="common">Red tide dinoflagellate</name>
    <name type="synonym">Gonyaulax catenella</name>
    <dbReference type="NCBI Taxonomy" id="2925"/>
    <lineage>
        <taxon>Eukaryota</taxon>
        <taxon>Sar</taxon>
        <taxon>Alveolata</taxon>
        <taxon>Dinophyceae</taxon>
        <taxon>Gonyaulacales</taxon>
        <taxon>Pyrocystaceae</taxon>
        <taxon>Alexandrium</taxon>
    </lineage>
</organism>
<evidence type="ECO:0008006" key="3">
    <source>
        <dbReference type="Google" id="ProtNLM"/>
    </source>
</evidence>
<feature type="compositionally biased region" description="Low complexity" evidence="1">
    <location>
        <begin position="153"/>
        <end position="177"/>
    </location>
</feature>